<keyword evidence="1" id="KW-1133">Transmembrane helix</keyword>
<keyword evidence="1" id="KW-0472">Membrane</keyword>
<proteinExistence type="predicted"/>
<dbReference type="AlphaFoldDB" id="A0A1Q2LEP7"/>
<gene>
    <name evidence="2" type="ORF">XJ32_00895</name>
</gene>
<protein>
    <submittedName>
        <fullName evidence="2">Uncharacterized protein</fullName>
    </submittedName>
</protein>
<evidence type="ECO:0000313" key="3">
    <source>
        <dbReference type="Proteomes" id="UP000188298"/>
    </source>
</evidence>
<organism evidence="2 3">
    <name type="scientific">Helicobacter bilis</name>
    <dbReference type="NCBI Taxonomy" id="37372"/>
    <lineage>
        <taxon>Bacteria</taxon>
        <taxon>Pseudomonadati</taxon>
        <taxon>Campylobacterota</taxon>
        <taxon>Epsilonproteobacteria</taxon>
        <taxon>Campylobacterales</taxon>
        <taxon>Helicobacteraceae</taxon>
        <taxon>Helicobacter</taxon>
    </lineage>
</organism>
<accession>A0A1Q2LEP7</accession>
<dbReference type="Proteomes" id="UP000188298">
    <property type="component" value="Chromosome"/>
</dbReference>
<reference evidence="2 3" key="1">
    <citation type="submission" date="2017-02" db="EMBL/GenBank/DDBJ databases">
        <title>Whole genome sequencing of Helicobacter bilis strain AAQJH.</title>
        <authorList>
            <person name="Conlan S."/>
            <person name="Thomas P.J."/>
            <person name="Mullikin J."/>
            <person name="Palmore T.N."/>
            <person name="Frank K.M."/>
            <person name="Segre J.A."/>
        </authorList>
    </citation>
    <scope>NUCLEOTIDE SEQUENCE [LARGE SCALE GENOMIC DNA]</scope>
    <source>
        <strain evidence="2 3">AAQJH</strain>
    </source>
</reference>
<dbReference type="KEGG" id="hbl:XJ32_00895"/>
<feature type="transmembrane region" description="Helical" evidence="1">
    <location>
        <begin position="105"/>
        <end position="125"/>
    </location>
</feature>
<name>A0A1Q2LEP7_9HELI</name>
<keyword evidence="1" id="KW-0812">Transmembrane</keyword>
<sequence length="128" mass="14708">MSCSNIFYPFYFSFLRISCHLLNFLISLYFSMLSFFRKKGFIPSPLPLAPKKSPLFTLTGFAKLHRQSRGEPRYSLSHFALAVALLPPYSQSYTPREGREWDLHALRVTLIFMVAKSCFATLAIVESD</sequence>
<evidence type="ECO:0000256" key="1">
    <source>
        <dbReference type="SAM" id="Phobius"/>
    </source>
</evidence>
<evidence type="ECO:0000313" key="2">
    <source>
        <dbReference type="EMBL" id="AQQ58890.1"/>
    </source>
</evidence>
<feature type="transmembrane region" description="Helical" evidence="1">
    <location>
        <begin position="6"/>
        <end position="30"/>
    </location>
</feature>
<dbReference type="EMBL" id="CP019645">
    <property type="protein sequence ID" value="AQQ58890.1"/>
    <property type="molecule type" value="Genomic_DNA"/>
</dbReference>